<protein>
    <submittedName>
        <fullName evidence="1">Uncharacterized protein</fullName>
    </submittedName>
</protein>
<dbReference type="AlphaFoldDB" id="A0A4D6NET7"/>
<evidence type="ECO:0000313" key="2">
    <source>
        <dbReference type="Proteomes" id="UP000501690"/>
    </source>
</evidence>
<evidence type="ECO:0000313" key="1">
    <source>
        <dbReference type="EMBL" id="QCE11432.1"/>
    </source>
</evidence>
<accession>A0A4D6NET7</accession>
<reference evidence="1 2" key="1">
    <citation type="submission" date="2019-04" db="EMBL/GenBank/DDBJ databases">
        <title>An improved genome assembly and genetic linkage map for asparagus bean, Vigna unguiculata ssp. sesquipedialis.</title>
        <authorList>
            <person name="Xia Q."/>
            <person name="Zhang R."/>
            <person name="Dong Y."/>
        </authorList>
    </citation>
    <scope>NUCLEOTIDE SEQUENCE [LARGE SCALE GENOMIC DNA]</scope>
    <source>
        <tissue evidence="1">Leaf</tissue>
    </source>
</reference>
<gene>
    <name evidence="1" type="ORF">DEO72_LG10g2665</name>
</gene>
<proteinExistence type="predicted"/>
<sequence length="68" mass="7857">MGSERLHSSVLSDEFDYGRDKIIPTCGLEVVACSRRDEYTLMVVRIDKVIIKGCRIKMRPKEDVNVWV</sequence>
<dbReference type="Proteomes" id="UP000501690">
    <property type="component" value="Linkage Group LG10"/>
</dbReference>
<organism evidence="1 2">
    <name type="scientific">Vigna unguiculata</name>
    <name type="common">Cowpea</name>
    <dbReference type="NCBI Taxonomy" id="3917"/>
    <lineage>
        <taxon>Eukaryota</taxon>
        <taxon>Viridiplantae</taxon>
        <taxon>Streptophyta</taxon>
        <taxon>Embryophyta</taxon>
        <taxon>Tracheophyta</taxon>
        <taxon>Spermatophyta</taxon>
        <taxon>Magnoliopsida</taxon>
        <taxon>eudicotyledons</taxon>
        <taxon>Gunneridae</taxon>
        <taxon>Pentapetalae</taxon>
        <taxon>rosids</taxon>
        <taxon>fabids</taxon>
        <taxon>Fabales</taxon>
        <taxon>Fabaceae</taxon>
        <taxon>Papilionoideae</taxon>
        <taxon>50 kb inversion clade</taxon>
        <taxon>NPAAA clade</taxon>
        <taxon>indigoferoid/millettioid clade</taxon>
        <taxon>Phaseoleae</taxon>
        <taxon>Vigna</taxon>
    </lineage>
</organism>
<name>A0A4D6NET7_VIGUN</name>
<keyword evidence="2" id="KW-1185">Reference proteome</keyword>
<dbReference type="EMBL" id="CP039354">
    <property type="protein sequence ID" value="QCE11432.1"/>
    <property type="molecule type" value="Genomic_DNA"/>
</dbReference>